<comment type="caution">
    <text evidence="4">The sequence shown here is derived from an EMBL/GenBank/DDBJ whole genome shotgun (WGS) entry which is preliminary data.</text>
</comment>
<evidence type="ECO:0000259" key="3">
    <source>
        <dbReference type="SMART" id="SM00849"/>
    </source>
</evidence>
<feature type="domain" description="Metallo-beta-lactamase" evidence="3">
    <location>
        <begin position="42"/>
        <end position="216"/>
    </location>
</feature>
<evidence type="ECO:0000313" key="4">
    <source>
        <dbReference type="EMBL" id="GGD48157.1"/>
    </source>
</evidence>
<gene>
    <name evidence="4" type="ORF">GCM10011357_00110</name>
</gene>
<accession>A0ABQ1QW84</accession>
<dbReference type="Proteomes" id="UP000614272">
    <property type="component" value="Unassembled WGS sequence"/>
</dbReference>
<dbReference type="CDD" id="cd16282">
    <property type="entry name" value="metallo-hydrolase-like_MBL-fold"/>
    <property type="match status" value="1"/>
</dbReference>
<dbReference type="Pfam" id="PF00753">
    <property type="entry name" value="Lactamase_B"/>
    <property type="match status" value="1"/>
</dbReference>
<evidence type="ECO:0000256" key="2">
    <source>
        <dbReference type="SAM" id="SignalP"/>
    </source>
</evidence>
<dbReference type="InterPro" id="IPR050855">
    <property type="entry name" value="NDM-1-like"/>
</dbReference>
<keyword evidence="2" id="KW-0732">Signal</keyword>
<dbReference type="RefSeq" id="WP_099033350.1">
    <property type="nucleotide sequence ID" value="NZ_BMGJ01000001.1"/>
</dbReference>
<protein>
    <submittedName>
        <fullName evidence="4">Oxidoreductase</fullName>
    </submittedName>
</protein>
<feature type="signal peptide" evidence="2">
    <location>
        <begin position="1"/>
        <end position="16"/>
    </location>
</feature>
<feature type="chain" id="PRO_5045078722" evidence="2">
    <location>
        <begin position="17"/>
        <end position="282"/>
    </location>
</feature>
<proteinExistence type="inferred from homology"/>
<dbReference type="PANTHER" id="PTHR42951:SF4">
    <property type="entry name" value="ACYL-COENZYME A THIOESTERASE MBLAC2"/>
    <property type="match status" value="1"/>
</dbReference>
<dbReference type="EMBL" id="BMGJ01000001">
    <property type="protein sequence ID" value="GGD48157.1"/>
    <property type="molecule type" value="Genomic_DNA"/>
</dbReference>
<dbReference type="Gene3D" id="3.60.15.10">
    <property type="entry name" value="Ribonuclease Z/Hydroxyacylglutathione hydrolase-like"/>
    <property type="match status" value="1"/>
</dbReference>
<dbReference type="SMART" id="SM00849">
    <property type="entry name" value="Lactamase_B"/>
    <property type="match status" value="1"/>
</dbReference>
<evidence type="ECO:0000313" key="5">
    <source>
        <dbReference type="Proteomes" id="UP000614272"/>
    </source>
</evidence>
<sequence>MRLIFLLLLIPFSLLANDDRFADVTIERTHLAESVYMLTGAGGNIGVSAGPDGVLIIDDQYAPLAEKIAASVADVSESDVKYVVNTHYHGDHTGSNSWFKQHHHATVFAHDNVRIRLASDKDHHHDALPVVTYEDGIKFHFNGETIRVMHLPAGHTDGDSVVWFEKARVLHTGDLFFEGRFPYIDLGAGGTVAGYITNVERLISMLDEDMKIISGHGKLATKTDYQKSLDMMKETAAFVLTQKRAGMSLEQLTENGLDEKWKDWSWNFITEEKWITTLYKGQ</sequence>
<dbReference type="PANTHER" id="PTHR42951">
    <property type="entry name" value="METALLO-BETA-LACTAMASE DOMAIN-CONTAINING"/>
    <property type="match status" value="1"/>
</dbReference>
<organism evidence="4 5">
    <name type="scientific">Lacimicrobium alkaliphilum</name>
    <dbReference type="NCBI Taxonomy" id="1526571"/>
    <lineage>
        <taxon>Bacteria</taxon>
        <taxon>Pseudomonadati</taxon>
        <taxon>Pseudomonadota</taxon>
        <taxon>Gammaproteobacteria</taxon>
        <taxon>Alteromonadales</taxon>
        <taxon>Alteromonadaceae</taxon>
        <taxon>Lacimicrobium</taxon>
    </lineage>
</organism>
<keyword evidence="5" id="KW-1185">Reference proteome</keyword>
<dbReference type="SUPFAM" id="SSF56281">
    <property type="entry name" value="Metallo-hydrolase/oxidoreductase"/>
    <property type="match status" value="1"/>
</dbReference>
<reference evidence="5" key="1">
    <citation type="journal article" date="2019" name="Int. J. Syst. Evol. Microbiol.">
        <title>The Global Catalogue of Microorganisms (GCM) 10K type strain sequencing project: providing services to taxonomists for standard genome sequencing and annotation.</title>
        <authorList>
            <consortium name="The Broad Institute Genomics Platform"/>
            <consortium name="The Broad Institute Genome Sequencing Center for Infectious Disease"/>
            <person name="Wu L."/>
            <person name="Ma J."/>
        </authorList>
    </citation>
    <scope>NUCLEOTIDE SEQUENCE [LARGE SCALE GENOMIC DNA]</scope>
    <source>
        <strain evidence="5">CGMCC 1.12923</strain>
    </source>
</reference>
<dbReference type="InterPro" id="IPR036866">
    <property type="entry name" value="RibonucZ/Hydroxyglut_hydro"/>
</dbReference>
<comment type="similarity">
    <text evidence="1">Belongs to the metallo-beta-lactamase superfamily. Class-B beta-lactamase family.</text>
</comment>
<name>A0ABQ1QW84_9ALTE</name>
<evidence type="ECO:0000256" key="1">
    <source>
        <dbReference type="ARBA" id="ARBA00005250"/>
    </source>
</evidence>
<dbReference type="InterPro" id="IPR001279">
    <property type="entry name" value="Metallo-B-lactamas"/>
</dbReference>